<accession>A0A8X7TMX4</accession>
<feature type="region of interest" description="Disordered" evidence="1">
    <location>
        <begin position="239"/>
        <end position="258"/>
    </location>
</feature>
<dbReference type="EMBL" id="JAAMPC010000017">
    <property type="protein sequence ID" value="KAG2247772.1"/>
    <property type="molecule type" value="Genomic_DNA"/>
</dbReference>
<evidence type="ECO:0000313" key="2">
    <source>
        <dbReference type="EMBL" id="KAG2247772.1"/>
    </source>
</evidence>
<sequence length="316" mass="35510">MVVLHRFFRAARLWRGSLSHPRGRELRRSFHHRTFEQSNSKSSDVLRSCSTLNNSPWFSMTPAVFVVLFSIGVAYADPDEANGKSSVPTDHPPNYADIAKKERPRIQELIQSKGSQYFFCPQFNVSVRGQKITLKFQVPSTCEVAKLIANIGSHWWFRHDIAFLGQVSVFPVAWQITLRSAEKKKEPGASEDDSDEDLCILIFGSLLYSDKVEVEFIKKGSLTTEELDAFVSALQVAGTKPGQDKASGGRGSVREATTDKTISQLESMGVRIYGINKPLGENSIDEILWDNIAGYDQQSGKLQFTYFIFYPLKSQL</sequence>
<evidence type="ECO:0000256" key="1">
    <source>
        <dbReference type="SAM" id="MobiDB-lite"/>
    </source>
</evidence>
<evidence type="ECO:0000313" key="3">
    <source>
        <dbReference type="Proteomes" id="UP000886595"/>
    </source>
</evidence>
<reference evidence="2 3" key="1">
    <citation type="submission" date="2020-02" db="EMBL/GenBank/DDBJ databases">
        <authorList>
            <person name="Ma Q."/>
            <person name="Huang Y."/>
            <person name="Song X."/>
            <person name="Pei D."/>
        </authorList>
    </citation>
    <scope>NUCLEOTIDE SEQUENCE [LARGE SCALE GENOMIC DNA]</scope>
    <source>
        <strain evidence="2">Sxm20200214</strain>
        <tissue evidence="2">Leaf</tissue>
    </source>
</reference>
<dbReference type="Proteomes" id="UP000886595">
    <property type="component" value="Unassembled WGS sequence"/>
</dbReference>
<gene>
    <name evidence="2" type="ORF">Bca52824_087400</name>
</gene>
<comment type="caution">
    <text evidence="2">The sequence shown here is derived from an EMBL/GenBank/DDBJ whole genome shotgun (WGS) entry which is preliminary data.</text>
</comment>
<organism evidence="2 3">
    <name type="scientific">Brassica carinata</name>
    <name type="common">Ethiopian mustard</name>
    <name type="synonym">Abyssinian cabbage</name>
    <dbReference type="NCBI Taxonomy" id="52824"/>
    <lineage>
        <taxon>Eukaryota</taxon>
        <taxon>Viridiplantae</taxon>
        <taxon>Streptophyta</taxon>
        <taxon>Embryophyta</taxon>
        <taxon>Tracheophyta</taxon>
        <taxon>Spermatophyta</taxon>
        <taxon>Magnoliopsida</taxon>
        <taxon>eudicotyledons</taxon>
        <taxon>Gunneridae</taxon>
        <taxon>Pentapetalae</taxon>
        <taxon>rosids</taxon>
        <taxon>malvids</taxon>
        <taxon>Brassicales</taxon>
        <taxon>Brassicaceae</taxon>
        <taxon>Brassiceae</taxon>
        <taxon>Brassica</taxon>
    </lineage>
</organism>
<dbReference type="OrthoDB" id="5925at2759"/>
<name>A0A8X7TMX4_BRACI</name>
<dbReference type="AlphaFoldDB" id="A0A8X7TMX4"/>
<keyword evidence="3" id="KW-1185">Reference proteome</keyword>
<proteinExistence type="predicted"/>
<protein>
    <submittedName>
        <fullName evidence="2">Uncharacterized protein</fullName>
    </submittedName>
</protein>